<dbReference type="SUPFAM" id="SSF88697">
    <property type="entry name" value="PUA domain-like"/>
    <property type="match status" value="1"/>
</dbReference>
<reference evidence="2" key="2">
    <citation type="journal article" date="2021" name="PeerJ">
        <title>Extensive microbial diversity within the chicken gut microbiome revealed by metagenomics and culture.</title>
        <authorList>
            <person name="Gilroy R."/>
            <person name="Ravi A."/>
            <person name="Getino M."/>
            <person name="Pursley I."/>
            <person name="Horton D.L."/>
            <person name="Alikhan N.F."/>
            <person name="Baker D."/>
            <person name="Gharbi K."/>
            <person name="Hall N."/>
            <person name="Watson M."/>
            <person name="Adriaenssens E.M."/>
            <person name="Foster-Nyarko E."/>
            <person name="Jarju S."/>
            <person name="Secka A."/>
            <person name="Antonio M."/>
            <person name="Oren A."/>
            <person name="Chaudhuri R.R."/>
            <person name="La Ragione R."/>
            <person name="Hildebrand F."/>
            <person name="Pallen M.J."/>
        </authorList>
    </citation>
    <scope>NUCLEOTIDE SEQUENCE</scope>
    <source>
        <strain evidence="2">CHK195-26880</strain>
    </source>
</reference>
<proteinExistence type="predicted"/>
<organism evidence="2 3">
    <name type="scientific">Candidatus Onthousia faecipullorum</name>
    <dbReference type="NCBI Taxonomy" id="2840887"/>
    <lineage>
        <taxon>Bacteria</taxon>
        <taxon>Bacillati</taxon>
        <taxon>Bacillota</taxon>
        <taxon>Bacilli</taxon>
        <taxon>Candidatus Onthousia</taxon>
    </lineage>
</organism>
<protein>
    <submittedName>
        <fullName evidence="2">ASCH domain-containing protein</fullName>
    </submittedName>
</protein>
<evidence type="ECO:0000313" key="3">
    <source>
        <dbReference type="Proteomes" id="UP000886833"/>
    </source>
</evidence>
<dbReference type="InterPro" id="IPR015947">
    <property type="entry name" value="PUA-like_sf"/>
</dbReference>
<dbReference type="Pfam" id="PF04266">
    <property type="entry name" value="ASCH"/>
    <property type="match status" value="1"/>
</dbReference>
<accession>A0A9D1GAK2</accession>
<feature type="domain" description="ASCH" evidence="1">
    <location>
        <begin position="4"/>
        <end position="83"/>
    </location>
</feature>
<sequence length="137" mass="15950">MKVLSIREPFATLIMEKTKTIETRSWKTNYRGELYIHSCLSYSKSLNEKEASNLLKNDIQLGKILCKCNLVDCIYMDEEYIEKIKKEDPINYKCGRYEVGRYAWILEDIDPLQDPINTKGKLGIWNYSDGGIKNGNK</sequence>
<dbReference type="InterPro" id="IPR007374">
    <property type="entry name" value="ASCH_domain"/>
</dbReference>
<dbReference type="EMBL" id="DVKQ01000043">
    <property type="protein sequence ID" value="HIT37485.1"/>
    <property type="molecule type" value="Genomic_DNA"/>
</dbReference>
<dbReference type="Proteomes" id="UP000886833">
    <property type="component" value="Unassembled WGS sequence"/>
</dbReference>
<evidence type="ECO:0000259" key="1">
    <source>
        <dbReference type="Pfam" id="PF04266"/>
    </source>
</evidence>
<gene>
    <name evidence="2" type="ORF">IAB59_03275</name>
</gene>
<dbReference type="AlphaFoldDB" id="A0A9D1GAK2"/>
<reference evidence="2" key="1">
    <citation type="submission" date="2020-10" db="EMBL/GenBank/DDBJ databases">
        <authorList>
            <person name="Gilroy R."/>
        </authorList>
    </citation>
    <scope>NUCLEOTIDE SEQUENCE</scope>
    <source>
        <strain evidence="2">CHK195-26880</strain>
    </source>
</reference>
<dbReference type="Gene3D" id="2.30.130.30">
    <property type="entry name" value="Hypothetical protein"/>
    <property type="match status" value="1"/>
</dbReference>
<evidence type="ECO:0000313" key="2">
    <source>
        <dbReference type="EMBL" id="HIT37485.1"/>
    </source>
</evidence>
<comment type="caution">
    <text evidence="2">The sequence shown here is derived from an EMBL/GenBank/DDBJ whole genome shotgun (WGS) entry which is preliminary data.</text>
</comment>
<name>A0A9D1GAK2_9FIRM</name>